<accession>A0A843VNM4</accession>
<dbReference type="Proteomes" id="UP000652761">
    <property type="component" value="Unassembled WGS sequence"/>
</dbReference>
<dbReference type="Gene3D" id="3.40.50.10580">
    <property type="entry name" value="ATPase, V1 complex, subunit F"/>
    <property type="match status" value="1"/>
</dbReference>
<evidence type="ECO:0000256" key="1">
    <source>
        <dbReference type="SAM" id="MobiDB-lite"/>
    </source>
</evidence>
<reference evidence="2" key="1">
    <citation type="submission" date="2017-07" db="EMBL/GenBank/DDBJ databases">
        <title>Taro Niue Genome Assembly and Annotation.</title>
        <authorList>
            <person name="Atibalentja N."/>
            <person name="Keating K."/>
            <person name="Fields C.J."/>
        </authorList>
    </citation>
    <scope>NUCLEOTIDE SEQUENCE</scope>
    <source>
        <strain evidence="2">Niue_2</strain>
        <tissue evidence="2">Leaf</tissue>
    </source>
</reference>
<name>A0A843VNM4_COLES</name>
<organism evidence="2 3">
    <name type="scientific">Colocasia esculenta</name>
    <name type="common">Wild taro</name>
    <name type="synonym">Arum esculentum</name>
    <dbReference type="NCBI Taxonomy" id="4460"/>
    <lineage>
        <taxon>Eukaryota</taxon>
        <taxon>Viridiplantae</taxon>
        <taxon>Streptophyta</taxon>
        <taxon>Embryophyta</taxon>
        <taxon>Tracheophyta</taxon>
        <taxon>Spermatophyta</taxon>
        <taxon>Magnoliopsida</taxon>
        <taxon>Liliopsida</taxon>
        <taxon>Araceae</taxon>
        <taxon>Aroideae</taxon>
        <taxon>Colocasieae</taxon>
        <taxon>Colocasia</taxon>
    </lineage>
</organism>
<evidence type="ECO:0000313" key="3">
    <source>
        <dbReference type="Proteomes" id="UP000652761"/>
    </source>
</evidence>
<evidence type="ECO:0000313" key="2">
    <source>
        <dbReference type="EMBL" id="MQL98611.1"/>
    </source>
</evidence>
<protein>
    <submittedName>
        <fullName evidence="2">Uncharacterized protein</fullName>
    </submittedName>
</protein>
<dbReference type="AlphaFoldDB" id="A0A843VNM4"/>
<gene>
    <name evidence="2" type="ORF">Taro_031319</name>
</gene>
<feature type="region of interest" description="Disordered" evidence="1">
    <location>
        <begin position="47"/>
        <end position="101"/>
    </location>
</feature>
<proteinExistence type="predicted"/>
<comment type="caution">
    <text evidence="2">The sequence shown here is derived from an EMBL/GenBank/DDBJ whole genome shotgun (WGS) entry which is preliminary data.</text>
</comment>
<dbReference type="InterPro" id="IPR036906">
    <property type="entry name" value="ATPase_V1_fsu_sf"/>
</dbReference>
<dbReference type="EMBL" id="NMUH01002214">
    <property type="protein sequence ID" value="MQL98611.1"/>
    <property type="molecule type" value="Genomic_DNA"/>
</dbReference>
<keyword evidence="3" id="KW-1185">Reference proteome</keyword>
<dbReference type="GO" id="GO:0034220">
    <property type="term" value="P:monoatomic ion transmembrane transport"/>
    <property type="evidence" value="ECO:0007669"/>
    <property type="project" value="InterPro"/>
</dbReference>
<sequence length="101" mass="11478">MILTRHNKTTVKAIEDAFKEFTTREDIAIVLISQYGYPIRNRPILDHNPSDTFHKPLGFRPRGTLPTQVGRRETGTRGSLSIRDHDESTPGHCIATPPEER</sequence>